<evidence type="ECO:0000313" key="3">
    <source>
        <dbReference type="EMBL" id="QOR70905.1"/>
    </source>
</evidence>
<accession>A0A7M1STR0</accession>
<dbReference type="InterPro" id="IPR013549">
    <property type="entry name" value="DUF1731"/>
</dbReference>
<evidence type="ECO:0000259" key="2">
    <source>
        <dbReference type="Pfam" id="PF08338"/>
    </source>
</evidence>
<evidence type="ECO:0000259" key="1">
    <source>
        <dbReference type="Pfam" id="PF01370"/>
    </source>
</evidence>
<dbReference type="InterPro" id="IPR001509">
    <property type="entry name" value="Epimerase_deHydtase"/>
</dbReference>
<sequence length="314" mass="33327">MPARVVIAGGTGYLGRALAGAVAARGAEVVVLTRSPREDLDVRQVAWDGHTMGPWARELDGEDVRVANLAGRLVDCRPTEANIAELRSSRVNATRALVTASHQASGAVRHWLQASTTAIWSDGADARLTEPSPVPDIPPGLPQMTGVAALWEAAVEGARAEQVRILRTSIVLGGDSPVLNRLLLPVKLGLGGPIADGRQWFSWIHLTDWLTMACAALGLEETVNLPEGVLVSASPHPVTNAELMAGMRRTLRRPAWAPPTPALLLRAAAVVLRTDPQLALTGRHATSERLGGTGFTFRYPHLSQALAALHEGTS</sequence>
<feature type="domain" description="DUF1731" evidence="2">
    <location>
        <begin position="260"/>
        <end position="309"/>
    </location>
</feature>
<protein>
    <submittedName>
        <fullName evidence="3">DUF1731 domain-containing protein</fullName>
    </submittedName>
</protein>
<evidence type="ECO:0000313" key="4">
    <source>
        <dbReference type="Proteomes" id="UP000593758"/>
    </source>
</evidence>
<gene>
    <name evidence="3" type="ORF">IM660_00870</name>
</gene>
<dbReference type="Pfam" id="PF08338">
    <property type="entry name" value="DUF1731"/>
    <property type="match status" value="1"/>
</dbReference>
<dbReference type="SUPFAM" id="SSF51735">
    <property type="entry name" value="NAD(P)-binding Rossmann-fold domains"/>
    <property type="match status" value="1"/>
</dbReference>
<dbReference type="InterPro" id="IPR036291">
    <property type="entry name" value="NAD(P)-bd_dom_sf"/>
</dbReference>
<keyword evidence="4" id="KW-1185">Reference proteome</keyword>
<dbReference type="EMBL" id="CP063169">
    <property type="protein sequence ID" value="QOR70905.1"/>
    <property type="molecule type" value="Genomic_DNA"/>
</dbReference>
<dbReference type="RefSeq" id="WP_193497577.1">
    <property type="nucleotide sequence ID" value="NZ_CP063169.1"/>
</dbReference>
<dbReference type="PANTHER" id="PTHR11092:SF0">
    <property type="entry name" value="EPIMERASE FAMILY PROTEIN SDR39U1"/>
    <property type="match status" value="1"/>
</dbReference>
<dbReference type="Gene3D" id="3.40.50.720">
    <property type="entry name" value="NAD(P)-binding Rossmann-like Domain"/>
    <property type="match status" value="1"/>
</dbReference>
<name>A0A7M1STR0_9MICO</name>
<dbReference type="PANTHER" id="PTHR11092">
    <property type="entry name" value="SUGAR NUCLEOTIDE EPIMERASE RELATED"/>
    <property type="match status" value="1"/>
</dbReference>
<organism evidence="3 4">
    <name type="scientific">Ruania alkalisoli</name>
    <dbReference type="NCBI Taxonomy" id="2779775"/>
    <lineage>
        <taxon>Bacteria</taxon>
        <taxon>Bacillati</taxon>
        <taxon>Actinomycetota</taxon>
        <taxon>Actinomycetes</taxon>
        <taxon>Micrococcales</taxon>
        <taxon>Ruaniaceae</taxon>
        <taxon>Ruania</taxon>
    </lineage>
</organism>
<reference evidence="3 4" key="1">
    <citation type="submission" date="2020-10" db="EMBL/GenBank/DDBJ databases">
        <title>Haloactinobacterium sp. RN3S43, a bacterium isolated from saline soil.</title>
        <authorList>
            <person name="Sun J.-Q."/>
        </authorList>
    </citation>
    <scope>NUCLEOTIDE SEQUENCE [LARGE SCALE GENOMIC DNA]</scope>
    <source>
        <strain evidence="3 4">RN3S43</strain>
    </source>
</reference>
<dbReference type="AlphaFoldDB" id="A0A7M1STR0"/>
<dbReference type="Pfam" id="PF01370">
    <property type="entry name" value="Epimerase"/>
    <property type="match status" value="1"/>
</dbReference>
<dbReference type="KEGG" id="halt:IM660_00870"/>
<dbReference type="Proteomes" id="UP000593758">
    <property type="component" value="Chromosome"/>
</dbReference>
<feature type="domain" description="NAD-dependent epimerase/dehydratase" evidence="1">
    <location>
        <begin position="5"/>
        <end position="218"/>
    </location>
</feature>
<proteinExistence type="predicted"/>